<keyword evidence="4" id="KW-1185">Reference proteome</keyword>
<gene>
    <name evidence="3" type="ORF">KALB_6627</name>
</gene>
<dbReference type="Proteomes" id="UP000019225">
    <property type="component" value="Chromosome"/>
</dbReference>
<accession>W5WHA5</accession>
<dbReference type="STRING" id="1449976.KALB_6627"/>
<dbReference type="AlphaFoldDB" id="W5WHA5"/>
<dbReference type="InterPro" id="IPR048350">
    <property type="entry name" value="S-Me-THD-like_C"/>
</dbReference>
<dbReference type="Gene3D" id="2.40.390.10">
    <property type="entry name" value="CV3147-like"/>
    <property type="match status" value="1"/>
</dbReference>
<evidence type="ECO:0000313" key="3">
    <source>
        <dbReference type="EMBL" id="AHH99986.1"/>
    </source>
</evidence>
<dbReference type="RefSeq" id="WP_025359865.1">
    <property type="nucleotide sequence ID" value="NZ_CP007155.1"/>
</dbReference>
<dbReference type="InterPro" id="IPR027479">
    <property type="entry name" value="S-Me-THD_N_sf"/>
</dbReference>
<dbReference type="KEGG" id="kal:KALB_6627"/>
<dbReference type="HOGENOM" id="CLU_038930_0_1_11"/>
<feature type="domain" description="S-Me-THD-like C-terminal" evidence="2">
    <location>
        <begin position="166"/>
        <end position="350"/>
    </location>
</feature>
<dbReference type="EMBL" id="CP007155">
    <property type="protein sequence ID" value="AHH99986.1"/>
    <property type="molecule type" value="Genomic_DNA"/>
</dbReference>
<dbReference type="eggNOG" id="COG3535">
    <property type="taxonomic scope" value="Bacteria"/>
</dbReference>
<name>W5WHA5_9PSEU</name>
<evidence type="ECO:0000313" key="4">
    <source>
        <dbReference type="Proteomes" id="UP000019225"/>
    </source>
</evidence>
<evidence type="ECO:0000259" key="2">
    <source>
        <dbReference type="Pfam" id="PF20906"/>
    </source>
</evidence>
<dbReference type="InterPro" id="IPR024071">
    <property type="entry name" value="S-Me-THD_C_sf"/>
</dbReference>
<dbReference type="Pfam" id="PF06032">
    <property type="entry name" value="S-Me-THD_N"/>
    <property type="match status" value="1"/>
</dbReference>
<organism evidence="3 4">
    <name type="scientific">Kutzneria albida DSM 43870</name>
    <dbReference type="NCBI Taxonomy" id="1449976"/>
    <lineage>
        <taxon>Bacteria</taxon>
        <taxon>Bacillati</taxon>
        <taxon>Actinomycetota</taxon>
        <taxon>Actinomycetes</taxon>
        <taxon>Pseudonocardiales</taxon>
        <taxon>Pseudonocardiaceae</taxon>
        <taxon>Kutzneria</taxon>
    </lineage>
</organism>
<dbReference type="OrthoDB" id="3170437at2"/>
<dbReference type="SUPFAM" id="SSF160991">
    <property type="entry name" value="CV3147-like"/>
    <property type="match status" value="1"/>
</dbReference>
<reference evidence="3 4" key="1">
    <citation type="journal article" date="2014" name="BMC Genomics">
        <title>Complete genome sequence of producer of the glycopeptide antibiotic Aculeximycin Kutzneria albida DSM 43870T, a representative of minor genus of Pseudonocardiaceae.</title>
        <authorList>
            <person name="Rebets Y."/>
            <person name="Tokovenko B."/>
            <person name="Lushchyk I."/>
            <person name="Ruckert C."/>
            <person name="Zaburannyi N."/>
            <person name="Bechthold A."/>
            <person name="Kalinowski J."/>
            <person name="Luzhetskyy A."/>
        </authorList>
    </citation>
    <scope>NUCLEOTIDE SEQUENCE [LARGE SCALE GENOMIC DNA]</scope>
    <source>
        <strain evidence="3">DSM 43870</strain>
    </source>
</reference>
<sequence>MRELDLPDLDDLARGAALLGSGGGGDPYIGTLLARAAITRHGPVRVVTVEELPPDALVVPVSMLGAPTVGVEKLPSGKEVHAALRALERVLGRAATHLVAIEIGGGNSMVPVAAAAETGLPLLDADAMGRAFPEAQMVLPTLSGISTTPMTVADDKGNTAVIDAVSNHWAERIARAICGEAGCSVYTADTVLTAAQARDTLVLGTLTLAQRAGATIRLARAGHADPVRAVTDLLGGAVLAAGKVVDVSRATTGGFARGEAVVHGPDGTLVLSFQNEHLVARLADRVVATTPDLICVVDTETGEPVTTEALRYGFRVTVLGLPCDPRWTSPEGLALVGPPAFGYDCGYRPLPS</sequence>
<evidence type="ECO:0008006" key="5">
    <source>
        <dbReference type="Google" id="ProtNLM"/>
    </source>
</evidence>
<dbReference type="PATRIC" id="fig|1449976.3.peg.6654"/>
<dbReference type="InterPro" id="IPR010318">
    <property type="entry name" value="S-Me-THD_N"/>
</dbReference>
<dbReference type="Pfam" id="PF20906">
    <property type="entry name" value="S-Me-THD_C"/>
    <property type="match status" value="1"/>
</dbReference>
<evidence type="ECO:0000259" key="1">
    <source>
        <dbReference type="Pfam" id="PF06032"/>
    </source>
</evidence>
<proteinExistence type="predicted"/>
<feature type="domain" description="S-Me-THD N-terminal" evidence="1">
    <location>
        <begin position="8"/>
        <end position="163"/>
    </location>
</feature>
<protein>
    <recommendedName>
        <fullName evidence="5">DUF917 domain-containing protein</fullName>
    </recommendedName>
</protein>
<dbReference type="Gene3D" id="3.40.1610.10">
    <property type="entry name" value="CV3147-like domain"/>
    <property type="match status" value="1"/>
</dbReference>